<keyword evidence="3" id="KW-1185">Reference proteome</keyword>
<dbReference type="EMBL" id="UYSL01022012">
    <property type="protein sequence ID" value="VDL79645.1"/>
    <property type="molecule type" value="Genomic_DNA"/>
</dbReference>
<name>A0A0N4YGU8_NIPBR</name>
<sequence length="120" mass="13182">MAAATNRFSPPALTFALRRDGNHDLSNGVTPTTFERQILLANGLNPTMLLRDVPPPVPPPAQPTALILPLPFESRIPSTGIGVVETPLVVDQPLNELRQPPRPKLPSRHEDSDDDSFRMF</sequence>
<accession>A0A0N4YGU8</accession>
<feature type="region of interest" description="Disordered" evidence="1">
    <location>
        <begin position="90"/>
        <end position="120"/>
    </location>
</feature>
<evidence type="ECO:0000256" key="1">
    <source>
        <dbReference type="SAM" id="MobiDB-lite"/>
    </source>
</evidence>
<gene>
    <name evidence="2" type="ORF">NBR_LOCUS16051</name>
</gene>
<reference evidence="4" key="1">
    <citation type="submission" date="2017-02" db="UniProtKB">
        <authorList>
            <consortium name="WormBaseParasite"/>
        </authorList>
    </citation>
    <scope>IDENTIFICATION</scope>
</reference>
<organism evidence="4">
    <name type="scientific">Nippostrongylus brasiliensis</name>
    <name type="common">Rat hookworm</name>
    <dbReference type="NCBI Taxonomy" id="27835"/>
    <lineage>
        <taxon>Eukaryota</taxon>
        <taxon>Metazoa</taxon>
        <taxon>Ecdysozoa</taxon>
        <taxon>Nematoda</taxon>
        <taxon>Chromadorea</taxon>
        <taxon>Rhabditida</taxon>
        <taxon>Rhabditina</taxon>
        <taxon>Rhabditomorpha</taxon>
        <taxon>Strongyloidea</taxon>
        <taxon>Heligmosomidae</taxon>
        <taxon>Nippostrongylus</taxon>
    </lineage>
</organism>
<dbReference type="WBParaSite" id="NBR_0001605001-mRNA-1">
    <property type="protein sequence ID" value="NBR_0001605001-mRNA-1"/>
    <property type="gene ID" value="NBR_0001605001"/>
</dbReference>
<evidence type="ECO:0000313" key="2">
    <source>
        <dbReference type="EMBL" id="VDL79645.1"/>
    </source>
</evidence>
<dbReference type="Proteomes" id="UP000271162">
    <property type="component" value="Unassembled WGS sequence"/>
</dbReference>
<dbReference type="AlphaFoldDB" id="A0A0N4YGU8"/>
<evidence type="ECO:0000313" key="4">
    <source>
        <dbReference type="WBParaSite" id="NBR_0001605001-mRNA-1"/>
    </source>
</evidence>
<feature type="compositionally biased region" description="Basic and acidic residues" evidence="1">
    <location>
        <begin position="107"/>
        <end position="120"/>
    </location>
</feature>
<reference evidence="2 3" key="2">
    <citation type="submission" date="2018-11" db="EMBL/GenBank/DDBJ databases">
        <authorList>
            <consortium name="Pathogen Informatics"/>
        </authorList>
    </citation>
    <scope>NUCLEOTIDE SEQUENCE [LARGE SCALE GENOMIC DNA]</scope>
</reference>
<evidence type="ECO:0000313" key="3">
    <source>
        <dbReference type="Proteomes" id="UP000271162"/>
    </source>
</evidence>
<proteinExistence type="predicted"/>
<protein>
    <submittedName>
        <fullName evidence="2 4">Uncharacterized protein</fullName>
    </submittedName>
</protein>